<evidence type="ECO:0000313" key="2">
    <source>
        <dbReference type="Proteomes" id="UP000290289"/>
    </source>
</evidence>
<comment type="caution">
    <text evidence="1">The sequence shown here is derived from an EMBL/GenBank/DDBJ whole genome shotgun (WGS) entry which is preliminary data.</text>
</comment>
<sequence length="148" mass="16968">MGWQTIQEEKWEGDSNLKLFKFMEGVSKHKLNQLKENLRKMNGLTVTTQTGGHGEDIGSGGQTILNEMGRYFETTNFDLKTCLSQEPNISPYTSKIFFKLNKYILDLRKQLQDQFLVRHDLEKALSYRPLSPDATTENSLPKVGCYVS</sequence>
<name>A0A498K0D2_MALDO</name>
<dbReference type="AlphaFoldDB" id="A0A498K0D2"/>
<keyword evidence="2" id="KW-1185">Reference proteome</keyword>
<evidence type="ECO:0000313" key="1">
    <source>
        <dbReference type="EMBL" id="RXH99743.1"/>
    </source>
</evidence>
<dbReference type="EMBL" id="RDQH01000331">
    <property type="protein sequence ID" value="RXH99743.1"/>
    <property type="molecule type" value="Genomic_DNA"/>
</dbReference>
<reference evidence="1 2" key="1">
    <citation type="submission" date="2018-10" db="EMBL/GenBank/DDBJ databases">
        <title>A high-quality apple genome assembly.</title>
        <authorList>
            <person name="Hu J."/>
        </authorList>
    </citation>
    <scope>NUCLEOTIDE SEQUENCE [LARGE SCALE GENOMIC DNA]</scope>
    <source>
        <strain evidence="2">cv. HFTH1</strain>
        <tissue evidence="1">Young leaf</tissue>
    </source>
</reference>
<accession>A0A498K0D2</accession>
<gene>
    <name evidence="1" type="ORF">DVH24_021545</name>
</gene>
<proteinExistence type="predicted"/>
<protein>
    <submittedName>
        <fullName evidence="1">Uncharacterized protein</fullName>
    </submittedName>
</protein>
<dbReference type="Proteomes" id="UP000290289">
    <property type="component" value="Chromosome 5"/>
</dbReference>
<organism evidence="1 2">
    <name type="scientific">Malus domestica</name>
    <name type="common">Apple</name>
    <name type="synonym">Pyrus malus</name>
    <dbReference type="NCBI Taxonomy" id="3750"/>
    <lineage>
        <taxon>Eukaryota</taxon>
        <taxon>Viridiplantae</taxon>
        <taxon>Streptophyta</taxon>
        <taxon>Embryophyta</taxon>
        <taxon>Tracheophyta</taxon>
        <taxon>Spermatophyta</taxon>
        <taxon>Magnoliopsida</taxon>
        <taxon>eudicotyledons</taxon>
        <taxon>Gunneridae</taxon>
        <taxon>Pentapetalae</taxon>
        <taxon>rosids</taxon>
        <taxon>fabids</taxon>
        <taxon>Rosales</taxon>
        <taxon>Rosaceae</taxon>
        <taxon>Amygdaloideae</taxon>
        <taxon>Maleae</taxon>
        <taxon>Malus</taxon>
    </lineage>
</organism>